<keyword evidence="3 5" id="KW-1133">Transmembrane helix</keyword>
<evidence type="ECO:0000313" key="8">
    <source>
        <dbReference type="Proteomes" id="UP000728032"/>
    </source>
</evidence>
<evidence type="ECO:0000256" key="1">
    <source>
        <dbReference type="ARBA" id="ARBA00004141"/>
    </source>
</evidence>
<keyword evidence="2 5" id="KW-0812">Transmembrane</keyword>
<feature type="transmembrane region" description="Helical" evidence="5">
    <location>
        <begin position="114"/>
        <end position="134"/>
    </location>
</feature>
<keyword evidence="8" id="KW-1185">Reference proteome</keyword>
<dbReference type="GO" id="GO:0016020">
    <property type="term" value="C:membrane"/>
    <property type="evidence" value="ECO:0007669"/>
    <property type="project" value="UniProtKB-SubCell"/>
</dbReference>
<name>A0A7R9MCE3_9ACAR</name>
<organism evidence="7">
    <name type="scientific">Oppiella nova</name>
    <dbReference type="NCBI Taxonomy" id="334625"/>
    <lineage>
        <taxon>Eukaryota</taxon>
        <taxon>Metazoa</taxon>
        <taxon>Ecdysozoa</taxon>
        <taxon>Arthropoda</taxon>
        <taxon>Chelicerata</taxon>
        <taxon>Arachnida</taxon>
        <taxon>Acari</taxon>
        <taxon>Acariformes</taxon>
        <taxon>Sarcoptiformes</taxon>
        <taxon>Oribatida</taxon>
        <taxon>Brachypylina</taxon>
        <taxon>Oppioidea</taxon>
        <taxon>Oppiidae</taxon>
        <taxon>Oppiella</taxon>
    </lineage>
</organism>
<dbReference type="EMBL" id="CAJPVJ010012992">
    <property type="protein sequence ID" value="CAG2174626.1"/>
    <property type="molecule type" value="Genomic_DNA"/>
</dbReference>
<dbReference type="Proteomes" id="UP000728032">
    <property type="component" value="Unassembled WGS sequence"/>
</dbReference>
<comment type="subcellular location">
    <subcellularLocation>
        <location evidence="1 5">Membrane</location>
        <topology evidence="1 5">Multi-pass membrane protein</topology>
    </subcellularLocation>
</comment>
<dbReference type="Pfam" id="PF03208">
    <property type="entry name" value="PRA1"/>
    <property type="match status" value="1"/>
</dbReference>
<dbReference type="EMBL" id="OC927817">
    <property type="protein sequence ID" value="CAD7657440.1"/>
    <property type="molecule type" value="Genomic_DNA"/>
</dbReference>
<accession>A0A7R9MCE3</accession>
<sequence length="252" mass="28233">LIANRFETNGNPLDTRRVQTLDRRRSGAKPSAKSSTKTIQRHHSLHTNANHNNNYTDSAYTSAVIAGTDETDMASDMTLSPIRSLDDYLLSLNRFQLPQFKDLEKWNHRVVNNLLYYQTNYFLTAIIIFTLIGIINPTQILLGLLALLIAIAIFIYANNNSPQFMDFKRSHPIISLMLIFGGGSLIVYLFSAVLVFLIGILLPLFLCLLHASLRTRNVKNKVANAMESAGITKTPMGLLLDSFGSDPTTHFF</sequence>
<feature type="transmembrane region" description="Helical" evidence="5">
    <location>
        <begin position="140"/>
        <end position="158"/>
    </location>
</feature>
<dbReference type="OrthoDB" id="18213at2759"/>
<keyword evidence="4 5" id="KW-0472">Membrane</keyword>
<feature type="transmembrane region" description="Helical" evidence="5">
    <location>
        <begin position="170"/>
        <end position="188"/>
    </location>
</feature>
<dbReference type="PANTHER" id="PTHR12859:SF0">
    <property type="entry name" value="PRA1 FAMILY PROTEIN"/>
    <property type="match status" value="1"/>
</dbReference>
<feature type="transmembrane region" description="Helical" evidence="5">
    <location>
        <begin position="194"/>
        <end position="213"/>
    </location>
</feature>
<evidence type="ECO:0000256" key="3">
    <source>
        <dbReference type="ARBA" id="ARBA00022989"/>
    </source>
</evidence>
<evidence type="ECO:0000313" key="7">
    <source>
        <dbReference type="EMBL" id="CAD7657440.1"/>
    </source>
</evidence>
<evidence type="ECO:0000256" key="6">
    <source>
        <dbReference type="SAM" id="MobiDB-lite"/>
    </source>
</evidence>
<dbReference type="InterPro" id="IPR004895">
    <property type="entry name" value="Prenylated_rab_accept_PRA1"/>
</dbReference>
<dbReference type="AlphaFoldDB" id="A0A7R9MCE3"/>
<protein>
    <recommendedName>
        <fullName evidence="5">PRA1 family protein</fullName>
    </recommendedName>
</protein>
<reference evidence="7" key="1">
    <citation type="submission" date="2020-11" db="EMBL/GenBank/DDBJ databases">
        <authorList>
            <person name="Tran Van P."/>
        </authorList>
    </citation>
    <scope>NUCLEOTIDE SEQUENCE</scope>
</reference>
<gene>
    <name evidence="7" type="ORF">ONB1V03_LOCUS14070</name>
</gene>
<evidence type="ECO:0000256" key="4">
    <source>
        <dbReference type="ARBA" id="ARBA00023136"/>
    </source>
</evidence>
<evidence type="ECO:0000256" key="2">
    <source>
        <dbReference type="ARBA" id="ARBA00022692"/>
    </source>
</evidence>
<comment type="similarity">
    <text evidence="5">Belongs to the PRA1 family.</text>
</comment>
<proteinExistence type="inferred from homology"/>
<feature type="region of interest" description="Disordered" evidence="6">
    <location>
        <begin position="21"/>
        <end position="41"/>
    </location>
</feature>
<evidence type="ECO:0000256" key="5">
    <source>
        <dbReference type="RuleBase" id="RU363107"/>
    </source>
</evidence>
<dbReference type="PANTHER" id="PTHR12859">
    <property type="entry name" value="PRA1 PROTEIN"/>
    <property type="match status" value="1"/>
</dbReference>
<feature type="non-terminal residue" evidence="7">
    <location>
        <position position="252"/>
    </location>
</feature>